<sequence length="354" mass="37952">MKNNRRLRTITAGVAAITVLGVGSVATAQAGGGSSSTAATAGSGIPASVNPTTDVAAHTPGSGRTWNDSIYFTSEVKAGGHDFGVLVQTMRMPNQDKYSMTVSVTDEKTGWYKNYETGIAKDDYTWSTSGLNIKMPGLSWTGDAQKMFVKAATPWGSLDLQLKAEGPVMNYAGTGVWDMHGAQQYEFALPSMRTTGTLSVQGRTHKVSGESWLDRQWGPLPQSLVRWTWMNLSLPNGDKVAVWDTLGGTAENAWATVLHPDGSYDLAAVRPLADSAHRFWAGPTSGNTYPTRWRLEIPSLKTDVTVRITGTDAQEITGTLGNRLEGTAAFSGTYEGKKVSGKNYVEMVGNWSAA</sequence>
<dbReference type="PANTHER" id="PTHR38591:SF1">
    <property type="entry name" value="BLL1000 PROTEIN"/>
    <property type="match status" value="1"/>
</dbReference>
<organism evidence="4 5">
    <name type="scientific">Streptomyces griseorubiginosus</name>
    <dbReference type="NCBI Taxonomy" id="67304"/>
    <lineage>
        <taxon>Bacteria</taxon>
        <taxon>Bacillati</taxon>
        <taxon>Actinomycetota</taxon>
        <taxon>Actinomycetes</taxon>
        <taxon>Kitasatosporales</taxon>
        <taxon>Streptomycetaceae</taxon>
        <taxon>Streptomyces</taxon>
    </lineage>
</organism>
<protein>
    <submittedName>
        <fullName evidence="4">Hydrolase</fullName>
    </submittedName>
</protein>
<dbReference type="Pfam" id="PF07143">
    <property type="entry name" value="CrtC"/>
    <property type="match status" value="1"/>
</dbReference>
<dbReference type="AlphaFoldDB" id="A0A124HVV0"/>
<dbReference type="InterPro" id="IPR010791">
    <property type="entry name" value="AttH_dom"/>
</dbReference>
<evidence type="ECO:0000313" key="4">
    <source>
        <dbReference type="EMBL" id="KUN59580.1"/>
    </source>
</evidence>
<evidence type="ECO:0000313" key="5">
    <source>
        <dbReference type="Proteomes" id="UP000054375"/>
    </source>
</evidence>
<dbReference type="Proteomes" id="UP000054375">
    <property type="component" value="Unassembled WGS sequence"/>
</dbReference>
<feature type="signal peptide" evidence="2">
    <location>
        <begin position="1"/>
        <end position="30"/>
    </location>
</feature>
<dbReference type="PANTHER" id="PTHR38591">
    <property type="entry name" value="HYDROLASE"/>
    <property type="match status" value="1"/>
</dbReference>
<gene>
    <name evidence="4" type="ORF">AQJ54_39845</name>
</gene>
<dbReference type="Gene3D" id="2.40.370.10">
    <property type="entry name" value="AttH-like domain"/>
    <property type="match status" value="2"/>
</dbReference>
<evidence type="ECO:0000256" key="2">
    <source>
        <dbReference type="SAM" id="SignalP"/>
    </source>
</evidence>
<dbReference type="SUPFAM" id="SSF159245">
    <property type="entry name" value="AttH-like"/>
    <property type="match status" value="1"/>
</dbReference>
<keyword evidence="2" id="KW-0732">Signal</keyword>
<evidence type="ECO:0000256" key="1">
    <source>
        <dbReference type="SAM" id="MobiDB-lite"/>
    </source>
</evidence>
<dbReference type="Pfam" id="PF17186">
    <property type="entry name" value="Lipocalin_9"/>
    <property type="match status" value="1"/>
</dbReference>
<comment type="caution">
    <text evidence="4">The sequence shown here is derived from an EMBL/GenBank/DDBJ whole genome shotgun (WGS) entry which is preliminary data.</text>
</comment>
<feature type="region of interest" description="Disordered" evidence="1">
    <location>
        <begin position="31"/>
        <end position="51"/>
    </location>
</feature>
<reference evidence="4 5" key="1">
    <citation type="submission" date="2015-10" db="EMBL/GenBank/DDBJ databases">
        <title>Draft genome sequence of Streptomyces griseorubiginosus DSM 40469, type strain for the species Streptomyces griseorubiginosus.</title>
        <authorList>
            <person name="Ruckert C."/>
            <person name="Winkler A."/>
            <person name="Kalinowski J."/>
            <person name="Kampfer P."/>
            <person name="Glaeser S."/>
        </authorList>
    </citation>
    <scope>NUCLEOTIDE SEQUENCE [LARGE SCALE GENOMIC DNA]</scope>
    <source>
        <strain evidence="4 5">DSM 40469</strain>
    </source>
</reference>
<name>A0A124HVV0_9ACTN</name>
<dbReference type="RefSeq" id="WP_062246096.1">
    <property type="nucleotide sequence ID" value="NZ_JBPJFL010000003.1"/>
</dbReference>
<dbReference type="GO" id="GO:0016787">
    <property type="term" value="F:hydrolase activity"/>
    <property type="evidence" value="ECO:0007669"/>
    <property type="project" value="UniProtKB-KW"/>
</dbReference>
<accession>A0A124HVV0</accession>
<proteinExistence type="predicted"/>
<keyword evidence="4" id="KW-0378">Hydrolase</keyword>
<dbReference type="EMBL" id="LMWV01000036">
    <property type="protein sequence ID" value="KUN59580.1"/>
    <property type="molecule type" value="Genomic_DNA"/>
</dbReference>
<evidence type="ECO:0000259" key="3">
    <source>
        <dbReference type="Pfam" id="PF07143"/>
    </source>
</evidence>
<feature type="compositionally biased region" description="Low complexity" evidence="1">
    <location>
        <begin position="31"/>
        <end position="44"/>
    </location>
</feature>
<dbReference type="InterPro" id="IPR023374">
    <property type="entry name" value="AttH-like_dom_sf"/>
</dbReference>
<feature type="chain" id="PRO_5007173761" evidence="2">
    <location>
        <begin position="31"/>
        <end position="354"/>
    </location>
</feature>
<keyword evidence="5" id="KW-1185">Reference proteome</keyword>
<feature type="domain" description="AttH" evidence="3">
    <location>
        <begin position="71"/>
        <end position="218"/>
    </location>
</feature>